<comment type="caution">
    <text evidence="2">The sequence shown here is derived from an EMBL/GenBank/DDBJ whole genome shotgun (WGS) entry which is preliminary data.</text>
</comment>
<dbReference type="Pfam" id="PF13456">
    <property type="entry name" value="RVT_3"/>
    <property type="match status" value="1"/>
</dbReference>
<proteinExistence type="predicted"/>
<dbReference type="GO" id="GO:0003676">
    <property type="term" value="F:nucleic acid binding"/>
    <property type="evidence" value="ECO:0007669"/>
    <property type="project" value="InterPro"/>
</dbReference>
<organism evidence="2 3">
    <name type="scientific">Kingdonia uniflora</name>
    <dbReference type="NCBI Taxonomy" id="39325"/>
    <lineage>
        <taxon>Eukaryota</taxon>
        <taxon>Viridiplantae</taxon>
        <taxon>Streptophyta</taxon>
        <taxon>Embryophyta</taxon>
        <taxon>Tracheophyta</taxon>
        <taxon>Spermatophyta</taxon>
        <taxon>Magnoliopsida</taxon>
        <taxon>Ranunculales</taxon>
        <taxon>Circaeasteraceae</taxon>
        <taxon>Kingdonia</taxon>
    </lineage>
</organism>
<dbReference type="GO" id="GO:0004523">
    <property type="term" value="F:RNA-DNA hybrid ribonuclease activity"/>
    <property type="evidence" value="ECO:0007669"/>
    <property type="project" value="InterPro"/>
</dbReference>
<name>A0A7J7LUR8_9MAGN</name>
<dbReference type="InterPro" id="IPR036397">
    <property type="entry name" value="RNaseH_sf"/>
</dbReference>
<reference evidence="2 3" key="1">
    <citation type="journal article" date="2020" name="IScience">
        <title>Genome Sequencing of the Endangered Kingdonia uniflora (Circaeasteraceae, Ranunculales) Reveals Potential Mechanisms of Evolutionary Specialization.</title>
        <authorList>
            <person name="Sun Y."/>
            <person name="Deng T."/>
            <person name="Zhang A."/>
            <person name="Moore M.J."/>
            <person name="Landis J.B."/>
            <person name="Lin N."/>
            <person name="Zhang H."/>
            <person name="Zhang X."/>
            <person name="Huang J."/>
            <person name="Zhang X."/>
            <person name="Sun H."/>
            <person name="Wang H."/>
        </authorList>
    </citation>
    <scope>NUCLEOTIDE SEQUENCE [LARGE SCALE GENOMIC DNA]</scope>
    <source>
        <strain evidence="2">TB1705</strain>
        <tissue evidence="2">Leaf</tissue>
    </source>
</reference>
<evidence type="ECO:0000259" key="1">
    <source>
        <dbReference type="Pfam" id="PF13456"/>
    </source>
</evidence>
<protein>
    <recommendedName>
        <fullName evidence="1">RNase H type-1 domain-containing protein</fullName>
    </recommendedName>
</protein>
<dbReference type="OrthoDB" id="1938131at2759"/>
<evidence type="ECO:0000313" key="2">
    <source>
        <dbReference type="EMBL" id="KAF6146314.1"/>
    </source>
</evidence>
<dbReference type="Proteomes" id="UP000541444">
    <property type="component" value="Unassembled WGS sequence"/>
</dbReference>
<sequence>CEKMLSPANDTFLFVSRNKLRFEDRKTTTQKLQHDIFRDIDDSSAPSKSFGNPGAAGIGICYRNWEGEVLGTFAKAVGSSNHYITEVHAIIDGVEKAISKGWIRL</sequence>
<feature type="non-terminal residue" evidence="2">
    <location>
        <position position="1"/>
    </location>
</feature>
<keyword evidence="3" id="KW-1185">Reference proteome</keyword>
<dbReference type="InterPro" id="IPR002156">
    <property type="entry name" value="RNaseH_domain"/>
</dbReference>
<feature type="domain" description="RNase H type-1" evidence="1">
    <location>
        <begin position="52"/>
        <end position="103"/>
    </location>
</feature>
<evidence type="ECO:0000313" key="3">
    <source>
        <dbReference type="Proteomes" id="UP000541444"/>
    </source>
</evidence>
<dbReference type="Gene3D" id="3.30.420.10">
    <property type="entry name" value="Ribonuclease H-like superfamily/Ribonuclease H"/>
    <property type="match status" value="1"/>
</dbReference>
<gene>
    <name evidence="2" type="ORF">GIB67_002791</name>
</gene>
<accession>A0A7J7LUR8</accession>
<dbReference type="AlphaFoldDB" id="A0A7J7LUR8"/>
<dbReference type="EMBL" id="JACGCM010001994">
    <property type="protein sequence ID" value="KAF6146314.1"/>
    <property type="molecule type" value="Genomic_DNA"/>
</dbReference>